<dbReference type="InterPro" id="IPR014729">
    <property type="entry name" value="Rossmann-like_a/b/a_fold"/>
</dbReference>
<keyword evidence="2 9" id="KW-0808">Transferase</keyword>
<evidence type="ECO:0000256" key="6">
    <source>
        <dbReference type="ARBA" id="ARBA00023277"/>
    </source>
</evidence>
<proteinExistence type="predicted"/>
<reference evidence="9 10" key="1">
    <citation type="submission" date="2019-10" db="EMBL/GenBank/DDBJ databases">
        <title>Rubrobacter sp nov SCSIO 52915 isolated from a deep-sea sediment in the South China Sea.</title>
        <authorList>
            <person name="Chen R.W."/>
        </authorList>
    </citation>
    <scope>NUCLEOTIDE SEQUENCE [LARGE SCALE GENOMIC DNA]</scope>
    <source>
        <strain evidence="9 10">SCSIO 52915</strain>
    </source>
</reference>
<keyword evidence="4" id="KW-0547">Nucleotide-binding</keyword>
<evidence type="ECO:0000256" key="1">
    <source>
        <dbReference type="ARBA" id="ARBA00012519"/>
    </source>
</evidence>
<dbReference type="Gene3D" id="3.40.50.620">
    <property type="entry name" value="HUPs"/>
    <property type="match status" value="1"/>
</dbReference>
<feature type="domain" description="Cytidyltransferase-like" evidence="8">
    <location>
        <begin position="22"/>
        <end position="121"/>
    </location>
</feature>
<dbReference type="InterPro" id="IPR004821">
    <property type="entry name" value="Cyt_trans-like"/>
</dbReference>
<name>A0A6G8PYT7_9ACTN</name>
<dbReference type="GO" id="GO:0005975">
    <property type="term" value="P:carbohydrate metabolic process"/>
    <property type="evidence" value="ECO:0007669"/>
    <property type="project" value="InterPro"/>
</dbReference>
<dbReference type="Proteomes" id="UP000502706">
    <property type="component" value="Chromosome"/>
</dbReference>
<dbReference type="InterPro" id="IPR011914">
    <property type="entry name" value="RfaE_dom_II"/>
</dbReference>
<dbReference type="KEGG" id="rmar:GBA65_13850"/>
<keyword evidence="3 9" id="KW-0548">Nucleotidyltransferase</keyword>
<dbReference type="GO" id="GO:0005524">
    <property type="term" value="F:ATP binding"/>
    <property type="evidence" value="ECO:0007669"/>
    <property type="project" value="UniProtKB-KW"/>
</dbReference>
<accession>A0A6G8PYT7</accession>
<protein>
    <recommendedName>
        <fullName evidence="1">D-glycero-beta-D-manno-heptose 1-phosphate adenylyltransferase</fullName>
        <ecNumber evidence="1">2.7.7.70</ecNumber>
    </recommendedName>
</protein>
<dbReference type="SUPFAM" id="SSF52374">
    <property type="entry name" value="Nucleotidylyl transferase"/>
    <property type="match status" value="1"/>
</dbReference>
<dbReference type="GO" id="GO:0016779">
    <property type="term" value="F:nucleotidyltransferase activity"/>
    <property type="evidence" value="ECO:0007669"/>
    <property type="project" value="UniProtKB-KW"/>
</dbReference>
<dbReference type="RefSeq" id="WP_166397078.1">
    <property type="nucleotide sequence ID" value="NZ_CP045121.1"/>
</dbReference>
<comment type="catalytic activity">
    <reaction evidence="7">
        <text>D-glycero-beta-D-manno-heptose 1-phosphate + ATP + H(+) = ADP-D-glycero-beta-D-manno-heptose + diphosphate</text>
        <dbReference type="Rhea" id="RHEA:27465"/>
        <dbReference type="ChEBI" id="CHEBI:15378"/>
        <dbReference type="ChEBI" id="CHEBI:30616"/>
        <dbReference type="ChEBI" id="CHEBI:33019"/>
        <dbReference type="ChEBI" id="CHEBI:59967"/>
        <dbReference type="ChEBI" id="CHEBI:61593"/>
        <dbReference type="EC" id="2.7.7.70"/>
    </reaction>
</comment>
<evidence type="ECO:0000256" key="2">
    <source>
        <dbReference type="ARBA" id="ARBA00022679"/>
    </source>
</evidence>
<dbReference type="EC" id="2.7.7.70" evidence="1"/>
<keyword evidence="6" id="KW-0119">Carbohydrate metabolism</keyword>
<sequence length="155" mass="16582">MTAREVPDGLKALQEGGGRVVFTNGCFDLLHPGHVAYLESARALGDALVVGLNSDESVRGLGKGPDRPLVAEGDRAAVLGALRAVDAVVVFDERTPVRLMREVRPAVYVKGGDYRVEDLPEAEVADEIGAEVRIIPFEPGYSTSDLVRKIRSSSP</sequence>
<dbReference type="AlphaFoldDB" id="A0A6G8PYT7"/>
<dbReference type="PANTHER" id="PTHR43793">
    <property type="entry name" value="FAD SYNTHASE"/>
    <property type="match status" value="1"/>
</dbReference>
<dbReference type="GO" id="GO:0016773">
    <property type="term" value="F:phosphotransferase activity, alcohol group as acceptor"/>
    <property type="evidence" value="ECO:0007669"/>
    <property type="project" value="InterPro"/>
</dbReference>
<evidence type="ECO:0000256" key="7">
    <source>
        <dbReference type="ARBA" id="ARBA00047428"/>
    </source>
</evidence>
<evidence type="ECO:0000313" key="10">
    <source>
        <dbReference type="Proteomes" id="UP000502706"/>
    </source>
</evidence>
<evidence type="ECO:0000256" key="5">
    <source>
        <dbReference type="ARBA" id="ARBA00022840"/>
    </source>
</evidence>
<evidence type="ECO:0000256" key="3">
    <source>
        <dbReference type="ARBA" id="ARBA00022695"/>
    </source>
</evidence>
<organism evidence="9 10">
    <name type="scientific">Rubrobacter marinus</name>
    <dbReference type="NCBI Taxonomy" id="2653852"/>
    <lineage>
        <taxon>Bacteria</taxon>
        <taxon>Bacillati</taxon>
        <taxon>Actinomycetota</taxon>
        <taxon>Rubrobacteria</taxon>
        <taxon>Rubrobacterales</taxon>
        <taxon>Rubrobacteraceae</taxon>
        <taxon>Rubrobacter</taxon>
    </lineage>
</organism>
<dbReference type="NCBIfam" id="TIGR00125">
    <property type="entry name" value="cyt_tran_rel"/>
    <property type="match status" value="1"/>
</dbReference>
<dbReference type="PANTHER" id="PTHR43793:SF2">
    <property type="entry name" value="BIFUNCTIONAL PROTEIN HLDE"/>
    <property type="match status" value="1"/>
</dbReference>
<dbReference type="InterPro" id="IPR050385">
    <property type="entry name" value="Archaeal_FAD_synthase"/>
</dbReference>
<keyword evidence="5" id="KW-0067">ATP-binding</keyword>
<dbReference type="NCBIfam" id="TIGR02199">
    <property type="entry name" value="rfaE_dom_II"/>
    <property type="match status" value="1"/>
</dbReference>
<evidence type="ECO:0000259" key="8">
    <source>
        <dbReference type="Pfam" id="PF01467"/>
    </source>
</evidence>
<evidence type="ECO:0000313" key="9">
    <source>
        <dbReference type="EMBL" id="QIN79414.1"/>
    </source>
</evidence>
<dbReference type="EMBL" id="CP045121">
    <property type="protein sequence ID" value="QIN79414.1"/>
    <property type="molecule type" value="Genomic_DNA"/>
</dbReference>
<evidence type="ECO:0000256" key="4">
    <source>
        <dbReference type="ARBA" id="ARBA00022741"/>
    </source>
</evidence>
<gene>
    <name evidence="9" type="primary">rfaE2</name>
    <name evidence="9" type="ORF">GBA65_13850</name>
</gene>
<dbReference type="Pfam" id="PF01467">
    <property type="entry name" value="CTP_transf_like"/>
    <property type="match status" value="1"/>
</dbReference>
<keyword evidence="10" id="KW-1185">Reference proteome</keyword>